<proteinExistence type="inferred from homology"/>
<evidence type="ECO:0000256" key="5">
    <source>
        <dbReference type="ARBA" id="ARBA00022989"/>
    </source>
</evidence>
<dbReference type="Pfam" id="PF01545">
    <property type="entry name" value="Cation_efflux"/>
    <property type="match status" value="1"/>
</dbReference>
<accession>A0A4P2VNK6</accession>
<dbReference type="SUPFAM" id="SSF161111">
    <property type="entry name" value="Cation efflux protein transmembrane domain-like"/>
    <property type="match status" value="1"/>
</dbReference>
<dbReference type="PANTHER" id="PTHR43840">
    <property type="entry name" value="MITOCHONDRIAL METAL TRANSPORTER 1-RELATED"/>
    <property type="match status" value="1"/>
</dbReference>
<dbReference type="InterPro" id="IPR036837">
    <property type="entry name" value="Cation_efflux_CTD_sf"/>
</dbReference>
<comment type="similarity">
    <text evidence="2">Belongs to the cation diffusion facilitator (CDF) transporter (TC 2.A.4) family.</text>
</comment>
<dbReference type="PANTHER" id="PTHR43840:SF15">
    <property type="entry name" value="MITOCHONDRIAL METAL TRANSPORTER 1-RELATED"/>
    <property type="match status" value="1"/>
</dbReference>
<dbReference type="Proteomes" id="UP000291236">
    <property type="component" value="Chromosome"/>
</dbReference>
<evidence type="ECO:0000313" key="10">
    <source>
        <dbReference type="EMBL" id="BBH54468.1"/>
    </source>
</evidence>
<evidence type="ECO:0000256" key="1">
    <source>
        <dbReference type="ARBA" id="ARBA00004141"/>
    </source>
</evidence>
<evidence type="ECO:0000259" key="8">
    <source>
        <dbReference type="Pfam" id="PF01545"/>
    </source>
</evidence>
<dbReference type="KEGG" id="sbf:JCM31447_29390"/>
<evidence type="ECO:0000256" key="4">
    <source>
        <dbReference type="ARBA" id="ARBA00022692"/>
    </source>
</evidence>
<dbReference type="GO" id="GO:0016020">
    <property type="term" value="C:membrane"/>
    <property type="evidence" value="ECO:0007669"/>
    <property type="project" value="UniProtKB-SubCell"/>
</dbReference>
<evidence type="ECO:0000256" key="6">
    <source>
        <dbReference type="ARBA" id="ARBA00023136"/>
    </source>
</evidence>
<keyword evidence="11" id="KW-1185">Reference proteome</keyword>
<dbReference type="GO" id="GO:0008324">
    <property type="term" value="F:monoatomic cation transmembrane transporter activity"/>
    <property type="evidence" value="ECO:0007669"/>
    <property type="project" value="InterPro"/>
</dbReference>
<dbReference type="OrthoDB" id="9806522at2"/>
<dbReference type="RefSeq" id="WP_130612263.1">
    <property type="nucleotide sequence ID" value="NZ_AP019368.1"/>
</dbReference>
<feature type="transmembrane region" description="Helical" evidence="7">
    <location>
        <begin position="20"/>
        <end position="48"/>
    </location>
</feature>
<evidence type="ECO:0000256" key="7">
    <source>
        <dbReference type="SAM" id="Phobius"/>
    </source>
</evidence>
<protein>
    <submittedName>
        <fullName evidence="10">Cation transporter</fullName>
    </submittedName>
</protein>
<keyword evidence="4 7" id="KW-0812">Transmembrane</keyword>
<keyword evidence="5 7" id="KW-1133">Transmembrane helix</keyword>
<dbReference type="InterPro" id="IPR027470">
    <property type="entry name" value="Cation_efflux_CTD"/>
</dbReference>
<evidence type="ECO:0000259" key="9">
    <source>
        <dbReference type="Pfam" id="PF16916"/>
    </source>
</evidence>
<dbReference type="InterPro" id="IPR027469">
    <property type="entry name" value="Cation_efflux_TMD_sf"/>
</dbReference>
<feature type="transmembrane region" description="Helical" evidence="7">
    <location>
        <begin position="130"/>
        <end position="148"/>
    </location>
</feature>
<feature type="transmembrane region" description="Helical" evidence="7">
    <location>
        <begin position="88"/>
        <end position="110"/>
    </location>
</feature>
<gene>
    <name evidence="10" type="ORF">JCM31447_29390</name>
</gene>
<keyword evidence="3" id="KW-0813">Transport</keyword>
<dbReference type="Pfam" id="PF16916">
    <property type="entry name" value="ZT_dimer"/>
    <property type="match status" value="1"/>
</dbReference>
<evidence type="ECO:0000256" key="3">
    <source>
        <dbReference type="ARBA" id="ARBA00022448"/>
    </source>
</evidence>
<keyword evidence="6 7" id="KW-0472">Membrane</keyword>
<dbReference type="Gene3D" id="3.30.70.1350">
    <property type="entry name" value="Cation efflux protein, cytoplasmic domain"/>
    <property type="match status" value="1"/>
</dbReference>
<dbReference type="InterPro" id="IPR058533">
    <property type="entry name" value="Cation_efflux_TM"/>
</dbReference>
<dbReference type="SUPFAM" id="SSF160240">
    <property type="entry name" value="Cation efflux protein cytoplasmic domain-like"/>
    <property type="match status" value="1"/>
</dbReference>
<feature type="domain" description="Cation efflux protein transmembrane" evidence="8">
    <location>
        <begin position="21"/>
        <end position="220"/>
    </location>
</feature>
<dbReference type="Gene3D" id="1.20.1510.10">
    <property type="entry name" value="Cation efflux protein transmembrane domain"/>
    <property type="match status" value="1"/>
</dbReference>
<organism evidence="10 11">
    <name type="scientific">Fluviispira sanaruensis</name>
    <dbReference type="NCBI Taxonomy" id="2493639"/>
    <lineage>
        <taxon>Bacteria</taxon>
        <taxon>Pseudomonadati</taxon>
        <taxon>Bdellovibrionota</taxon>
        <taxon>Oligoflexia</taxon>
        <taxon>Silvanigrellales</taxon>
        <taxon>Silvanigrellaceae</taxon>
        <taxon>Fluviispira</taxon>
    </lineage>
</organism>
<dbReference type="EMBL" id="AP019368">
    <property type="protein sequence ID" value="BBH54468.1"/>
    <property type="molecule type" value="Genomic_DNA"/>
</dbReference>
<dbReference type="NCBIfam" id="TIGR01297">
    <property type="entry name" value="CDF"/>
    <property type="match status" value="1"/>
</dbReference>
<dbReference type="InterPro" id="IPR050291">
    <property type="entry name" value="CDF_Transporter"/>
</dbReference>
<feature type="transmembrane region" description="Helical" evidence="7">
    <location>
        <begin position="195"/>
        <end position="212"/>
    </location>
</feature>
<name>A0A4P2VNK6_FLUSA</name>
<sequence length="307" mass="33852">MLHKLTKDGLSNSKTAQNAALIAAFCAAFLAIGKLTLFFMTGSLIVALSALDSTMDMVVSLVNRKIVKFARLDPDHNHPYGHGRAESIAALGQGSLIIGGGIAIVVSSVRQIYDVLSGISLEVNHSDWKQIAFFIIAAFVSLFVTKWLKVNGLKLKSPALIADAEHYKVDFVTNISSTLALILIAVSGYTILDPVIALIFSMYIIYGSFGLVKTSINELMDHDIPEEIKETAKKIVKGTDERILDIHRFRARKSGHRYFFDFHVTLPEDLLFNEVHIIIENIENVLSSEFEGDVIVHADPSSVRPEK</sequence>
<dbReference type="InterPro" id="IPR002524">
    <property type="entry name" value="Cation_efflux"/>
</dbReference>
<dbReference type="AlphaFoldDB" id="A0A4P2VNK6"/>
<reference evidence="10 11" key="1">
    <citation type="submission" date="2018-12" db="EMBL/GenBank/DDBJ databases">
        <title>Rubrispira sanarue gen. nov., sp., nov., a member of the order Silvanigrellales, isolated from a brackish lake in Hamamatsu Japan.</title>
        <authorList>
            <person name="Maejima Y."/>
            <person name="Iino T."/>
            <person name="Muraguchi Y."/>
            <person name="Fukuda K."/>
            <person name="Nojiri H."/>
            <person name="Ohkuma M."/>
            <person name="Moriuchi R."/>
            <person name="Dohra H."/>
            <person name="Kimbara K."/>
            <person name="Shintani M."/>
        </authorList>
    </citation>
    <scope>NUCLEOTIDE SEQUENCE [LARGE SCALE GENOMIC DNA]</scope>
    <source>
        <strain evidence="10 11">RF1110005</strain>
    </source>
</reference>
<comment type="subcellular location">
    <subcellularLocation>
        <location evidence="1">Membrane</location>
        <topology evidence="1">Multi-pass membrane protein</topology>
    </subcellularLocation>
</comment>
<feature type="domain" description="Cation efflux protein cytoplasmic" evidence="9">
    <location>
        <begin position="225"/>
        <end position="300"/>
    </location>
</feature>
<evidence type="ECO:0000313" key="11">
    <source>
        <dbReference type="Proteomes" id="UP000291236"/>
    </source>
</evidence>
<evidence type="ECO:0000256" key="2">
    <source>
        <dbReference type="ARBA" id="ARBA00008114"/>
    </source>
</evidence>